<proteinExistence type="predicted"/>
<dbReference type="SUPFAM" id="SSF57997">
    <property type="entry name" value="Tropomyosin"/>
    <property type="match status" value="1"/>
</dbReference>
<reference evidence="1 2" key="1">
    <citation type="submission" date="2021-05" db="EMBL/GenBank/DDBJ databases">
        <title>A novel Methanospirillum isolate from a pyrite-forming mixed culture.</title>
        <authorList>
            <person name="Bunk B."/>
            <person name="Sproer C."/>
            <person name="Spring S."/>
            <person name="Pester M."/>
        </authorList>
    </citation>
    <scope>NUCLEOTIDE SEQUENCE [LARGE SCALE GENOMIC DNA]</scope>
    <source>
        <strain evidence="1 2">J.3.6.1-F.2.7.3</strain>
    </source>
</reference>
<organism evidence="1 2">
    <name type="scientific">Methanospirillum purgamenti</name>
    <dbReference type="NCBI Taxonomy" id="2834276"/>
    <lineage>
        <taxon>Archaea</taxon>
        <taxon>Methanobacteriati</taxon>
        <taxon>Methanobacteriota</taxon>
        <taxon>Stenosarchaea group</taxon>
        <taxon>Methanomicrobia</taxon>
        <taxon>Methanomicrobiales</taxon>
        <taxon>Methanospirillaceae</taxon>
        <taxon>Methanospirillum</taxon>
    </lineage>
</organism>
<sequence length="73" mass="9076">MNMDNYLSSYLDRRMKLMIDDWQLSTTADIRDLSQRYRKVKQDLDSLKTFERESHDRMDRMEERIRALQEQMK</sequence>
<dbReference type="Gene3D" id="1.20.5.170">
    <property type="match status" value="1"/>
</dbReference>
<gene>
    <name evidence="1" type="ORF">KHC33_05265</name>
</gene>
<dbReference type="Proteomes" id="UP000680656">
    <property type="component" value="Chromosome"/>
</dbReference>
<name>A0A8E7EKU4_9EURY</name>
<dbReference type="KEGG" id="mrtj:KHC33_05265"/>
<evidence type="ECO:0000313" key="1">
    <source>
        <dbReference type="EMBL" id="QVV89910.1"/>
    </source>
</evidence>
<dbReference type="EMBL" id="CP075546">
    <property type="protein sequence ID" value="QVV89910.1"/>
    <property type="molecule type" value="Genomic_DNA"/>
</dbReference>
<protein>
    <submittedName>
        <fullName evidence="1">Uncharacterized protein</fullName>
    </submittedName>
</protein>
<keyword evidence="2" id="KW-1185">Reference proteome</keyword>
<accession>A0A8E7EKU4</accession>
<evidence type="ECO:0000313" key="2">
    <source>
        <dbReference type="Proteomes" id="UP000680656"/>
    </source>
</evidence>
<dbReference type="AlphaFoldDB" id="A0A8E7EKU4"/>